<accession>A0ABP9B5G2</accession>
<protein>
    <recommendedName>
        <fullName evidence="3">Peptidase S9 prolyl oligopeptidase catalytic domain-containing protein</fullName>
    </recommendedName>
</protein>
<dbReference type="RefSeq" id="WP_345302712.1">
    <property type="nucleotide sequence ID" value="NZ_BAABJE010000005.1"/>
</dbReference>
<dbReference type="SUPFAM" id="SSF53474">
    <property type="entry name" value="alpha/beta-Hydrolases"/>
    <property type="match status" value="1"/>
</dbReference>
<dbReference type="InterPro" id="IPR029058">
    <property type="entry name" value="AB_hydrolase_fold"/>
</dbReference>
<dbReference type="Gene3D" id="2.120.10.60">
    <property type="entry name" value="Tricorn protease N-terminal domain"/>
    <property type="match status" value="1"/>
</dbReference>
<sequence length="712" mass="77117">MSKIAKTFAMRVAVAAVLGAALLPASRAAAGADDLQAALRVERARPPAPILPRAAFVLHEPLSSVVLSADGRQVAWLQESGRNREVWTRSTAGGAARRRLPHTTAERLRWTRDGRWLLLESPRQAFALAVAGQAGSGIVTTLGGVDRRVLLDVDDTRPAAVIVVDVDARRADGTAARWMLSRIDVHGRRTPLHRDARRIVGYALDPQGRLAYVQRVEGLALSVRRIEAGGRLREVARCAQLRRCTPLTTTADGRGLWLHDNIGDADGRALARLLRIDADGTLRTAHVDPRGEADLDALAFDPGTRQPTIASYRSTIAANHGLDADSRRHLQRLDTLFPDRDLRIAPASGVGARWLIEVRAGHQQGSRWHLYDPATGTASRLFDARPLDARHRQPAAYIDETALARRIPVRWRADDGMVLHGFVSVPPGRDPATLPLVVAVHGGPWNHSRPEYNGIGQFLANRGHVVFEPNFRGSTGHGRGYMFAANGDFGNGRVQQDIVDGTRHLLASGIGDARRVGIVGASFGGYSTLLGLTFRPDLFKVGVAFVPPPDFAWTLRWILRNPESIELDGVVPLSDTMRMLSLDTRDPAVMARLHAQSPLANVSRMDRPLLLVAGGEDRRVGIAGVIEYAARLKLAGKDVSLVVDADAGHGSREPLTREANLYLLEAMLQRHLGGASPVPPDAALQRHLVANLRLCGRSPSPIAGCGAAAPRH</sequence>
<keyword evidence="1" id="KW-0378">Hydrolase</keyword>
<feature type="chain" id="PRO_5045668860" description="Peptidase S9 prolyl oligopeptidase catalytic domain-containing protein" evidence="2">
    <location>
        <begin position="31"/>
        <end position="712"/>
    </location>
</feature>
<proteinExistence type="predicted"/>
<reference evidence="5" key="1">
    <citation type="journal article" date="2019" name="Int. J. Syst. Evol. Microbiol.">
        <title>The Global Catalogue of Microorganisms (GCM) 10K type strain sequencing project: providing services to taxonomists for standard genome sequencing and annotation.</title>
        <authorList>
            <consortium name="The Broad Institute Genomics Platform"/>
            <consortium name="The Broad Institute Genome Sequencing Center for Infectious Disease"/>
            <person name="Wu L."/>
            <person name="Ma J."/>
        </authorList>
    </citation>
    <scope>NUCLEOTIDE SEQUENCE [LARGE SCALE GENOMIC DNA]</scope>
    <source>
        <strain evidence="5">JCM 18204</strain>
    </source>
</reference>
<dbReference type="PANTHER" id="PTHR42776:SF27">
    <property type="entry name" value="DIPEPTIDYL PEPTIDASE FAMILY MEMBER 6"/>
    <property type="match status" value="1"/>
</dbReference>
<name>A0ABP9B5G2_9GAMM</name>
<organism evidence="4 5">
    <name type="scientific">Lysobacter hankyongensis</name>
    <dbReference type="NCBI Taxonomy" id="1176535"/>
    <lineage>
        <taxon>Bacteria</taxon>
        <taxon>Pseudomonadati</taxon>
        <taxon>Pseudomonadota</taxon>
        <taxon>Gammaproteobacteria</taxon>
        <taxon>Lysobacterales</taxon>
        <taxon>Lysobacteraceae</taxon>
        <taxon>Lysobacter</taxon>
    </lineage>
</organism>
<keyword evidence="2" id="KW-0732">Signal</keyword>
<feature type="domain" description="Peptidase S9 prolyl oligopeptidase catalytic" evidence="3">
    <location>
        <begin position="457"/>
        <end position="673"/>
    </location>
</feature>
<evidence type="ECO:0000256" key="2">
    <source>
        <dbReference type="SAM" id="SignalP"/>
    </source>
</evidence>
<evidence type="ECO:0000256" key="1">
    <source>
        <dbReference type="ARBA" id="ARBA00022801"/>
    </source>
</evidence>
<feature type="signal peptide" evidence="2">
    <location>
        <begin position="1"/>
        <end position="30"/>
    </location>
</feature>
<comment type="caution">
    <text evidence="4">The sequence shown here is derived from an EMBL/GenBank/DDBJ whole genome shotgun (WGS) entry which is preliminary data.</text>
</comment>
<evidence type="ECO:0000313" key="4">
    <source>
        <dbReference type="EMBL" id="GAA4790881.1"/>
    </source>
</evidence>
<dbReference type="Gene3D" id="3.40.50.1820">
    <property type="entry name" value="alpha/beta hydrolase"/>
    <property type="match status" value="1"/>
</dbReference>
<keyword evidence="5" id="KW-1185">Reference proteome</keyword>
<dbReference type="InterPro" id="IPR001375">
    <property type="entry name" value="Peptidase_S9_cat"/>
</dbReference>
<evidence type="ECO:0000313" key="5">
    <source>
        <dbReference type="Proteomes" id="UP001499959"/>
    </source>
</evidence>
<evidence type="ECO:0000259" key="3">
    <source>
        <dbReference type="Pfam" id="PF00326"/>
    </source>
</evidence>
<dbReference type="Proteomes" id="UP001499959">
    <property type="component" value="Unassembled WGS sequence"/>
</dbReference>
<gene>
    <name evidence="4" type="ORF">GCM10023307_15260</name>
</gene>
<dbReference type="PANTHER" id="PTHR42776">
    <property type="entry name" value="SERINE PEPTIDASE S9 FAMILY MEMBER"/>
    <property type="match status" value="1"/>
</dbReference>
<dbReference type="SUPFAM" id="SSF82171">
    <property type="entry name" value="DPP6 N-terminal domain-like"/>
    <property type="match status" value="1"/>
</dbReference>
<dbReference type="Pfam" id="PF00326">
    <property type="entry name" value="Peptidase_S9"/>
    <property type="match status" value="1"/>
</dbReference>
<dbReference type="EMBL" id="BAABJE010000005">
    <property type="protein sequence ID" value="GAA4790881.1"/>
    <property type="molecule type" value="Genomic_DNA"/>
</dbReference>